<evidence type="ECO:0000259" key="5">
    <source>
        <dbReference type="PROSITE" id="PS50106"/>
    </source>
</evidence>
<evidence type="ECO:0000256" key="4">
    <source>
        <dbReference type="SAM" id="MobiDB-lite"/>
    </source>
</evidence>
<feature type="domain" description="PDZ" evidence="5">
    <location>
        <begin position="324"/>
        <end position="414"/>
    </location>
</feature>
<dbReference type="Proteomes" id="UP000602087">
    <property type="component" value="Unassembled WGS sequence"/>
</dbReference>
<dbReference type="RefSeq" id="WP_198732520.1">
    <property type="nucleotide sequence ID" value="NZ_JAEINH010000002.1"/>
</dbReference>
<keyword evidence="2" id="KW-0645">Protease</keyword>
<proteinExistence type="inferred from homology"/>
<dbReference type="InterPro" id="IPR043504">
    <property type="entry name" value="Peptidase_S1_PA_chymotrypsin"/>
</dbReference>
<dbReference type="AlphaFoldDB" id="A0A934I2F0"/>
<dbReference type="InterPro" id="IPR009003">
    <property type="entry name" value="Peptidase_S1_PA"/>
</dbReference>
<dbReference type="InterPro" id="IPR051201">
    <property type="entry name" value="Chloro_Bact_Ser_Proteases"/>
</dbReference>
<feature type="region of interest" description="Disordered" evidence="4">
    <location>
        <begin position="426"/>
        <end position="468"/>
    </location>
</feature>
<dbReference type="PROSITE" id="PS50106">
    <property type="entry name" value="PDZ"/>
    <property type="match status" value="1"/>
</dbReference>
<dbReference type="PANTHER" id="PTHR43343">
    <property type="entry name" value="PEPTIDASE S12"/>
    <property type="match status" value="1"/>
</dbReference>
<evidence type="ECO:0000256" key="1">
    <source>
        <dbReference type="ARBA" id="ARBA00010541"/>
    </source>
</evidence>
<dbReference type="InterPro" id="IPR001478">
    <property type="entry name" value="PDZ"/>
</dbReference>
<dbReference type="SMART" id="SM00228">
    <property type="entry name" value="PDZ"/>
    <property type="match status" value="1"/>
</dbReference>
<protein>
    <submittedName>
        <fullName evidence="6">Trypsin-like peptidase domain-containing protein</fullName>
    </submittedName>
</protein>
<name>A0A934I2F0_9MICO</name>
<keyword evidence="3" id="KW-0378">Hydrolase</keyword>
<evidence type="ECO:0000256" key="3">
    <source>
        <dbReference type="ARBA" id="ARBA00022801"/>
    </source>
</evidence>
<comment type="caution">
    <text evidence="6">The sequence shown here is derived from an EMBL/GenBank/DDBJ whole genome shotgun (WGS) entry which is preliminary data.</text>
</comment>
<accession>A0A934I2F0</accession>
<organism evidence="6 7">
    <name type="scientific">Sanguibacter suaedae</name>
    <dbReference type="NCBI Taxonomy" id="2795737"/>
    <lineage>
        <taxon>Bacteria</taxon>
        <taxon>Bacillati</taxon>
        <taxon>Actinomycetota</taxon>
        <taxon>Actinomycetes</taxon>
        <taxon>Micrococcales</taxon>
        <taxon>Sanguibacteraceae</taxon>
        <taxon>Sanguibacter</taxon>
    </lineage>
</organism>
<dbReference type="GO" id="GO:0004252">
    <property type="term" value="F:serine-type endopeptidase activity"/>
    <property type="evidence" value="ECO:0007669"/>
    <property type="project" value="InterPro"/>
</dbReference>
<dbReference type="SUPFAM" id="SSF50156">
    <property type="entry name" value="PDZ domain-like"/>
    <property type="match status" value="1"/>
</dbReference>
<dbReference type="GO" id="GO:0006508">
    <property type="term" value="P:proteolysis"/>
    <property type="evidence" value="ECO:0007669"/>
    <property type="project" value="UniProtKB-KW"/>
</dbReference>
<dbReference type="PANTHER" id="PTHR43343:SF3">
    <property type="entry name" value="PROTEASE DO-LIKE 8, CHLOROPLASTIC"/>
    <property type="match status" value="1"/>
</dbReference>
<dbReference type="EMBL" id="JAEINH010000002">
    <property type="protein sequence ID" value="MBI9113958.1"/>
    <property type="molecule type" value="Genomic_DNA"/>
</dbReference>
<sequence>MTTPHHTGPGPVPRPPQDVPTTQLPRVGHTTGPWSATTATAETAAPVTTGPRRRGVLLPVTATAFTAALLASLGTAAATGAFDTTADGAQGTAVSSTFATLGQDGSTVTVPVASSTVTNPDWQAVTDAVAPAVVSIQVTTDAGSGVGSGVVLSDDGQILTNNHVVEGAVDDTVQVVLADGRVYSATITGLDPSTDLAVVQLTDAPDDLVAAVFGDSDAVEVGEPVMAMGNPLGLSNTATTGIVSAVDRPVSTATTSGDAPVVTNAVQIDAAINPGNSGGPLFNASGEVIGISSSIATMSSGASSQGGSIGLGFAIPSNLATSIGAQLVEDGTAEHAFLGVSLSDGTGTADGTTRQGAVVEQVSAGSPAAEAGLEEGDVVVALDGKVVTGAESLTGFVRAQSADTEVTLTITRDDEALDVPVTLATKVEEATSNEGSTDDGSSGGFPGRSGSDDPGAIPDLGQLLPGRG</sequence>
<gene>
    <name evidence="6" type="ORF">JAV76_02875</name>
</gene>
<evidence type="ECO:0000256" key="2">
    <source>
        <dbReference type="ARBA" id="ARBA00022670"/>
    </source>
</evidence>
<dbReference type="Gene3D" id="2.30.42.10">
    <property type="match status" value="1"/>
</dbReference>
<dbReference type="InterPro" id="IPR001940">
    <property type="entry name" value="Peptidase_S1C"/>
</dbReference>
<dbReference type="Gene3D" id="2.40.10.10">
    <property type="entry name" value="Trypsin-like serine proteases"/>
    <property type="match status" value="2"/>
</dbReference>
<keyword evidence="7" id="KW-1185">Reference proteome</keyword>
<comment type="similarity">
    <text evidence="1">Belongs to the peptidase S1C family.</text>
</comment>
<feature type="region of interest" description="Disordered" evidence="4">
    <location>
        <begin position="1"/>
        <end position="34"/>
    </location>
</feature>
<dbReference type="Pfam" id="PF13180">
    <property type="entry name" value="PDZ_2"/>
    <property type="match status" value="1"/>
</dbReference>
<dbReference type="PRINTS" id="PR00834">
    <property type="entry name" value="PROTEASES2C"/>
</dbReference>
<dbReference type="InterPro" id="IPR036034">
    <property type="entry name" value="PDZ_sf"/>
</dbReference>
<reference evidence="6" key="1">
    <citation type="submission" date="2020-12" db="EMBL/GenBank/DDBJ databases">
        <title>Sanguibacter suaedae sp. nov., isolated from Suaeda aralocaspica.</title>
        <authorList>
            <person name="Ma Q."/>
        </authorList>
    </citation>
    <scope>NUCLEOTIDE SEQUENCE</scope>
    <source>
        <strain evidence="6">YZGR15</strain>
    </source>
</reference>
<evidence type="ECO:0000313" key="7">
    <source>
        <dbReference type="Proteomes" id="UP000602087"/>
    </source>
</evidence>
<evidence type="ECO:0000313" key="6">
    <source>
        <dbReference type="EMBL" id="MBI9113958.1"/>
    </source>
</evidence>
<dbReference type="SUPFAM" id="SSF50494">
    <property type="entry name" value="Trypsin-like serine proteases"/>
    <property type="match status" value="1"/>
</dbReference>
<dbReference type="Pfam" id="PF13365">
    <property type="entry name" value="Trypsin_2"/>
    <property type="match status" value="1"/>
</dbReference>